<dbReference type="InterPro" id="IPR003607">
    <property type="entry name" value="HD/PDEase_dom"/>
</dbReference>
<dbReference type="NCBIfam" id="TIGR00277">
    <property type="entry name" value="HDIG"/>
    <property type="match status" value="1"/>
</dbReference>
<feature type="domain" description="HD" evidence="1">
    <location>
        <begin position="26"/>
        <end position="132"/>
    </location>
</feature>
<organism evidence="2 3">
    <name type="scientific">Cryptosporangium minutisporangium</name>
    <dbReference type="NCBI Taxonomy" id="113569"/>
    <lineage>
        <taxon>Bacteria</taxon>
        <taxon>Bacillati</taxon>
        <taxon>Actinomycetota</taxon>
        <taxon>Actinomycetes</taxon>
        <taxon>Cryptosporangiales</taxon>
        <taxon>Cryptosporangiaceae</taxon>
        <taxon>Cryptosporangium</taxon>
    </lineage>
</organism>
<proteinExistence type="predicted"/>
<name>A0ABP6T2V7_9ACTN</name>
<dbReference type="InterPro" id="IPR006674">
    <property type="entry name" value="HD_domain"/>
</dbReference>
<dbReference type="Pfam" id="PF01966">
    <property type="entry name" value="HD"/>
    <property type="match status" value="1"/>
</dbReference>
<accession>A0ABP6T2V7</accession>
<dbReference type="SUPFAM" id="SSF109604">
    <property type="entry name" value="HD-domain/PDEase-like"/>
    <property type="match status" value="1"/>
</dbReference>
<evidence type="ECO:0000313" key="2">
    <source>
        <dbReference type="EMBL" id="GAA3391145.1"/>
    </source>
</evidence>
<dbReference type="CDD" id="cd00077">
    <property type="entry name" value="HDc"/>
    <property type="match status" value="1"/>
</dbReference>
<gene>
    <name evidence="2" type="ORF">GCM10020369_47920</name>
</gene>
<evidence type="ECO:0000313" key="3">
    <source>
        <dbReference type="Proteomes" id="UP001501676"/>
    </source>
</evidence>
<dbReference type="InterPro" id="IPR006675">
    <property type="entry name" value="HDIG_dom"/>
</dbReference>
<protein>
    <submittedName>
        <fullName evidence="2">HDIG domain-containing protein</fullName>
    </submittedName>
</protein>
<evidence type="ECO:0000259" key="1">
    <source>
        <dbReference type="Pfam" id="PF01966"/>
    </source>
</evidence>
<dbReference type="Gene3D" id="1.10.3210.10">
    <property type="entry name" value="Hypothetical protein af1432"/>
    <property type="match status" value="1"/>
</dbReference>
<dbReference type="Proteomes" id="UP001501676">
    <property type="component" value="Unassembled WGS sequence"/>
</dbReference>
<reference evidence="3" key="1">
    <citation type="journal article" date="2019" name="Int. J. Syst. Evol. Microbiol.">
        <title>The Global Catalogue of Microorganisms (GCM) 10K type strain sequencing project: providing services to taxonomists for standard genome sequencing and annotation.</title>
        <authorList>
            <consortium name="The Broad Institute Genomics Platform"/>
            <consortium name="The Broad Institute Genome Sequencing Center for Infectious Disease"/>
            <person name="Wu L."/>
            <person name="Ma J."/>
        </authorList>
    </citation>
    <scope>NUCLEOTIDE SEQUENCE [LARGE SCALE GENOMIC DNA]</scope>
    <source>
        <strain evidence="3">JCM 9458</strain>
    </source>
</reference>
<sequence>MVTTRSDLVAAARELAGELLGFDSERWRHTAGVAERAAELAPAVPADDLELLVAGAWLHDIGYASTLRVTGFHPLDGADGLRDRGWEPRLCALVAHHSGARFVAEDRGLGEELHRYAEERSALADALTYADQTVGPDGRRMAFEDRIVDMLRRHGPNSPNARVHPRRGPYLAAIAGRVRTRLAVDGAPPTGEVPS</sequence>
<keyword evidence="3" id="KW-1185">Reference proteome</keyword>
<comment type="caution">
    <text evidence="2">The sequence shown here is derived from an EMBL/GenBank/DDBJ whole genome shotgun (WGS) entry which is preliminary data.</text>
</comment>
<dbReference type="EMBL" id="BAAAYN010000031">
    <property type="protein sequence ID" value="GAA3391145.1"/>
    <property type="molecule type" value="Genomic_DNA"/>
</dbReference>